<sequence>MSFRPPIHYSFRQQHPVCGPIDDRVLLLTQNKAILHFAVRRSKRMIGRRTSTSTLVVPYHATLNYPRNHIQINIWYGHYDSSSDRRTLPLGLIFLADTR</sequence>
<evidence type="ECO:0000313" key="2">
    <source>
        <dbReference type="Proteomes" id="UP000257109"/>
    </source>
</evidence>
<dbReference type="AlphaFoldDB" id="A0A371FCU8"/>
<organism evidence="1 2">
    <name type="scientific">Mucuna pruriens</name>
    <name type="common">Velvet bean</name>
    <name type="synonym">Dolichos pruriens</name>
    <dbReference type="NCBI Taxonomy" id="157652"/>
    <lineage>
        <taxon>Eukaryota</taxon>
        <taxon>Viridiplantae</taxon>
        <taxon>Streptophyta</taxon>
        <taxon>Embryophyta</taxon>
        <taxon>Tracheophyta</taxon>
        <taxon>Spermatophyta</taxon>
        <taxon>Magnoliopsida</taxon>
        <taxon>eudicotyledons</taxon>
        <taxon>Gunneridae</taxon>
        <taxon>Pentapetalae</taxon>
        <taxon>rosids</taxon>
        <taxon>fabids</taxon>
        <taxon>Fabales</taxon>
        <taxon>Fabaceae</taxon>
        <taxon>Papilionoideae</taxon>
        <taxon>50 kb inversion clade</taxon>
        <taxon>NPAAA clade</taxon>
        <taxon>indigoferoid/millettioid clade</taxon>
        <taxon>Phaseoleae</taxon>
        <taxon>Mucuna</taxon>
    </lineage>
</organism>
<reference evidence="1" key="1">
    <citation type="submission" date="2018-05" db="EMBL/GenBank/DDBJ databases">
        <title>Draft genome of Mucuna pruriens seed.</title>
        <authorList>
            <person name="Nnadi N.E."/>
            <person name="Vos R."/>
            <person name="Hasami M.H."/>
            <person name="Devisetty U.K."/>
            <person name="Aguiy J.C."/>
        </authorList>
    </citation>
    <scope>NUCLEOTIDE SEQUENCE [LARGE SCALE GENOMIC DNA]</scope>
    <source>
        <strain evidence="1">JCA_2017</strain>
    </source>
</reference>
<feature type="non-terminal residue" evidence="1">
    <location>
        <position position="1"/>
    </location>
</feature>
<comment type="caution">
    <text evidence="1">The sequence shown here is derived from an EMBL/GenBank/DDBJ whole genome shotgun (WGS) entry which is preliminary data.</text>
</comment>
<keyword evidence="2" id="KW-1185">Reference proteome</keyword>
<evidence type="ECO:0000313" key="1">
    <source>
        <dbReference type="EMBL" id="RDX76101.1"/>
    </source>
</evidence>
<proteinExistence type="predicted"/>
<protein>
    <submittedName>
        <fullName evidence="1">Uncharacterized protein</fullName>
    </submittedName>
</protein>
<accession>A0A371FCU8</accession>
<name>A0A371FCU8_MUCPR</name>
<gene>
    <name evidence="1" type="ORF">CR513_43955</name>
</gene>
<dbReference type="EMBL" id="QJKJ01009626">
    <property type="protein sequence ID" value="RDX76101.1"/>
    <property type="molecule type" value="Genomic_DNA"/>
</dbReference>
<dbReference type="Proteomes" id="UP000257109">
    <property type="component" value="Unassembled WGS sequence"/>
</dbReference>